<name>A0ACC2KSJ7_PERAE</name>
<dbReference type="Proteomes" id="UP001234297">
    <property type="component" value="Chromosome 11"/>
</dbReference>
<reference evidence="1 2" key="1">
    <citation type="journal article" date="2022" name="Hortic Res">
        <title>A haplotype resolved chromosomal level avocado genome allows analysis of novel avocado genes.</title>
        <authorList>
            <person name="Nath O."/>
            <person name="Fletcher S.J."/>
            <person name="Hayward A."/>
            <person name="Shaw L.M."/>
            <person name="Masouleh A.K."/>
            <person name="Furtado A."/>
            <person name="Henry R.J."/>
            <person name="Mitter N."/>
        </authorList>
    </citation>
    <scope>NUCLEOTIDE SEQUENCE [LARGE SCALE GENOMIC DNA]</scope>
    <source>
        <strain evidence="2">cv. Hass</strain>
    </source>
</reference>
<comment type="caution">
    <text evidence="1">The sequence shown here is derived from an EMBL/GenBank/DDBJ whole genome shotgun (WGS) entry which is preliminary data.</text>
</comment>
<protein>
    <submittedName>
        <fullName evidence="1">Uncharacterized protein</fullName>
    </submittedName>
</protein>
<gene>
    <name evidence="1" type="ORF">MRB53_032448</name>
</gene>
<proteinExistence type="predicted"/>
<evidence type="ECO:0000313" key="1">
    <source>
        <dbReference type="EMBL" id="KAJ8623918.1"/>
    </source>
</evidence>
<organism evidence="1 2">
    <name type="scientific">Persea americana</name>
    <name type="common">Avocado</name>
    <dbReference type="NCBI Taxonomy" id="3435"/>
    <lineage>
        <taxon>Eukaryota</taxon>
        <taxon>Viridiplantae</taxon>
        <taxon>Streptophyta</taxon>
        <taxon>Embryophyta</taxon>
        <taxon>Tracheophyta</taxon>
        <taxon>Spermatophyta</taxon>
        <taxon>Magnoliopsida</taxon>
        <taxon>Magnoliidae</taxon>
        <taxon>Laurales</taxon>
        <taxon>Lauraceae</taxon>
        <taxon>Persea</taxon>
    </lineage>
</organism>
<evidence type="ECO:0000313" key="2">
    <source>
        <dbReference type="Proteomes" id="UP001234297"/>
    </source>
</evidence>
<dbReference type="EMBL" id="CM056819">
    <property type="protein sequence ID" value="KAJ8623918.1"/>
    <property type="molecule type" value="Genomic_DNA"/>
</dbReference>
<keyword evidence="2" id="KW-1185">Reference proteome</keyword>
<sequence length="193" mass="21634">MEVVYRWSKGTGMVRLGREVAYKMEKGVGVVVWLESGGLEVELMRRLQIVQSMRSLPESVGNLTSLSSLKIRNCPIISSLPESMKNLTSLTHLEIQNCPGGPLLSIMQYFILYWVQFQLVFQDNLTADKKSAKEPEESQSLQMTDARFSRCREKKVGVGDIIHAGGSGSRDSYQLRCIACGNHGTPFEMKFLP</sequence>
<accession>A0ACC2KSJ7</accession>